<keyword evidence="1" id="KW-0092">Biotin</keyword>
<dbReference type="InterPro" id="IPR000089">
    <property type="entry name" value="Biotin_lipoyl"/>
</dbReference>
<keyword evidence="6" id="KW-1185">Reference proteome</keyword>
<reference evidence="5 6" key="2">
    <citation type="journal article" date="2021" name="Int. J. Syst. Evol. Microbiol.">
        <title>Isolation and Polyphasic Characterization of Desulfuromonas versatilis sp. Nov., an Electrogenic Bacteria Capable of Versatile Metabolism Isolated from a Graphene Oxide-Reducing Enrichment Culture.</title>
        <authorList>
            <person name="Xie L."/>
            <person name="Yoshida N."/>
            <person name="Ishii S."/>
            <person name="Meng L."/>
        </authorList>
    </citation>
    <scope>NUCLEOTIDE SEQUENCE [LARGE SCALE GENOMIC DNA]</scope>
    <source>
        <strain evidence="5 6">NIT-T3</strain>
    </source>
</reference>
<dbReference type="PROSITE" id="PS50991">
    <property type="entry name" value="PYR_CT"/>
    <property type="match status" value="1"/>
</dbReference>
<dbReference type="SUPFAM" id="SSF51230">
    <property type="entry name" value="Single hybrid motif"/>
    <property type="match status" value="1"/>
</dbReference>
<dbReference type="Pfam" id="PF00364">
    <property type="entry name" value="Biotin_lipoyl"/>
    <property type="match status" value="1"/>
</dbReference>
<dbReference type="CDD" id="cd06850">
    <property type="entry name" value="biotinyl_domain"/>
    <property type="match status" value="1"/>
</dbReference>
<dbReference type="PROSITE" id="PS00188">
    <property type="entry name" value="BIOTIN"/>
    <property type="match status" value="1"/>
</dbReference>
<dbReference type="RefSeq" id="WP_221251280.1">
    <property type="nucleotide sequence ID" value="NZ_AP024355.1"/>
</dbReference>
<feature type="domain" description="Lipoyl-binding" evidence="3">
    <location>
        <begin position="574"/>
        <end position="652"/>
    </location>
</feature>
<dbReference type="Proteomes" id="UP001319827">
    <property type="component" value="Chromosome"/>
</dbReference>
<proteinExistence type="predicted"/>
<dbReference type="Gene3D" id="3.20.20.70">
    <property type="entry name" value="Aldolase class I"/>
    <property type="match status" value="1"/>
</dbReference>
<dbReference type="InterPro" id="IPR001882">
    <property type="entry name" value="Biotin_BS"/>
</dbReference>
<dbReference type="PROSITE" id="PS50968">
    <property type="entry name" value="BIOTINYL_LIPOYL"/>
    <property type="match status" value="1"/>
</dbReference>
<dbReference type="InterPro" id="IPR055268">
    <property type="entry name" value="PCB-like"/>
</dbReference>
<organism evidence="5 6">
    <name type="scientific">Desulfuromonas versatilis</name>
    <dbReference type="NCBI Taxonomy" id="2802975"/>
    <lineage>
        <taxon>Bacteria</taxon>
        <taxon>Pseudomonadati</taxon>
        <taxon>Thermodesulfobacteriota</taxon>
        <taxon>Desulfuromonadia</taxon>
        <taxon>Desulfuromonadales</taxon>
        <taxon>Desulfuromonadaceae</taxon>
        <taxon>Desulfuromonas</taxon>
    </lineage>
</organism>
<dbReference type="InterPro" id="IPR003379">
    <property type="entry name" value="Carboxylase_cons_dom"/>
</dbReference>
<dbReference type="InterPro" id="IPR013785">
    <property type="entry name" value="Aldolase_TIM"/>
</dbReference>
<protein>
    <submittedName>
        <fullName evidence="5">Pyruvate carboxylase</fullName>
    </submittedName>
</protein>
<sequence length="652" mass="72348">MSEHSQLNITAMDYRKDRPAAANPLKIMDVTLRDGHQSLFATRGRTEDMLPVAELLDEVGFWAIETWGGATFDTMHRYLNEDPWERLRTLKKHIRKTPFSMLLRGQNLVGYRNYADDVAEAFVARAAENGMDIFRTFDALNDYRNFETVVPAIKKAGKHFQGCICYTMTEPRLGGEVYTLDYYVERARALEAIGADSICIKDMAGLIAPYDAYALIRAIKQAVPSVPLHLHSHFTSGMASMTQLKAVEAGVDILDTCMSPYAYRTSHPALEPLVMSLLGTDRDTGFDIRALAAINEVLEKDVVPKYRHLLDENRLSVIDINVLLHQTPGGMLSNLVNQLREMDALDKLDEVFRELPRVRRELGQIPLVTPTSQIVGIQTVNNVLFDTPEERYKMITAQVKDLCFGLYGKTATPIDPEVQAKALQGYPRGEEPISCRAAEVLEPELEKAAAEIGDLARDQDDLLLYALYPVTGRKFLRWKYGLENPPAEVLARSLEEGRKVVSDIEKAKSGLLVEKPQTPEKGENFRSFNVFVDNEYFRIEVEEEGGVPQLRSVPHAAPLNAMPARKPSAPARKAAPPADSAEGAAITAPMPGLIVRTEKRVGEAVAAGDTVVILEAMKMENALKAQVSGTIKAINCQSGDNVRKGEVLVLVE</sequence>
<name>A0ABM8HT70_9BACT</name>
<dbReference type="CDD" id="cd07937">
    <property type="entry name" value="DRE_TIM_PC_TC_5S"/>
    <property type="match status" value="1"/>
</dbReference>
<keyword evidence="5" id="KW-0670">Pyruvate</keyword>
<evidence type="ECO:0000313" key="5">
    <source>
        <dbReference type="EMBL" id="BCR03838.1"/>
    </source>
</evidence>
<dbReference type="Gene3D" id="2.40.50.100">
    <property type="match status" value="1"/>
</dbReference>
<evidence type="ECO:0000256" key="2">
    <source>
        <dbReference type="SAM" id="MobiDB-lite"/>
    </source>
</evidence>
<reference evidence="5 6" key="1">
    <citation type="journal article" date="2016" name="C (Basel)">
        <title>Selective Growth of and Electricity Production by Marine Exoelectrogenic Bacteria in Self-Aggregated Hydrogel of Microbially Reduced Graphene Oxide.</title>
        <authorList>
            <person name="Yoshida N."/>
            <person name="Goto Y."/>
            <person name="Miyata Y."/>
        </authorList>
    </citation>
    <scope>NUCLEOTIDE SEQUENCE [LARGE SCALE GENOMIC DNA]</scope>
    <source>
        <strain evidence="5 6">NIT-T3</strain>
    </source>
</reference>
<dbReference type="Pfam" id="PF00682">
    <property type="entry name" value="HMGL-like"/>
    <property type="match status" value="1"/>
</dbReference>
<dbReference type="NCBIfam" id="NF006761">
    <property type="entry name" value="PRK09282.1"/>
    <property type="match status" value="1"/>
</dbReference>
<dbReference type="Pfam" id="PF02436">
    <property type="entry name" value="PYC_OADA"/>
    <property type="match status" value="1"/>
</dbReference>
<gene>
    <name evidence="5" type="ORF">DESUT3_09070</name>
</gene>
<evidence type="ECO:0000259" key="3">
    <source>
        <dbReference type="PROSITE" id="PS50968"/>
    </source>
</evidence>
<evidence type="ECO:0000259" key="4">
    <source>
        <dbReference type="PROSITE" id="PS50991"/>
    </source>
</evidence>
<evidence type="ECO:0000256" key="1">
    <source>
        <dbReference type="ARBA" id="ARBA00023267"/>
    </source>
</evidence>
<feature type="domain" description="Pyruvate carboxyltransferase" evidence="4">
    <location>
        <begin position="25"/>
        <end position="292"/>
    </location>
</feature>
<dbReference type="PANTHER" id="PTHR43778">
    <property type="entry name" value="PYRUVATE CARBOXYLASE"/>
    <property type="match status" value="1"/>
</dbReference>
<dbReference type="EMBL" id="AP024355">
    <property type="protein sequence ID" value="BCR03838.1"/>
    <property type="molecule type" value="Genomic_DNA"/>
</dbReference>
<dbReference type="InterPro" id="IPR011053">
    <property type="entry name" value="Single_hybrid_motif"/>
</dbReference>
<dbReference type="PANTHER" id="PTHR43778:SF2">
    <property type="entry name" value="PYRUVATE CARBOXYLASE, MITOCHONDRIAL"/>
    <property type="match status" value="1"/>
</dbReference>
<dbReference type="SUPFAM" id="SSF89000">
    <property type="entry name" value="post-HMGL domain-like"/>
    <property type="match status" value="1"/>
</dbReference>
<dbReference type="SUPFAM" id="SSF51569">
    <property type="entry name" value="Aldolase"/>
    <property type="match status" value="1"/>
</dbReference>
<evidence type="ECO:0000313" key="6">
    <source>
        <dbReference type="Proteomes" id="UP001319827"/>
    </source>
</evidence>
<feature type="region of interest" description="Disordered" evidence="2">
    <location>
        <begin position="562"/>
        <end position="583"/>
    </location>
</feature>
<accession>A0ABM8HT70</accession>
<dbReference type="InterPro" id="IPR000891">
    <property type="entry name" value="PYR_CT"/>
</dbReference>